<dbReference type="AlphaFoldDB" id="A0A7H9BUK4"/>
<gene>
    <name evidence="1" type="ORF">HYQ43_12285</name>
</gene>
<organism evidence="1 2">
    <name type="scientific">Paracoccus pantotrophus</name>
    <name type="common">Thiosphaera pantotropha</name>
    <dbReference type="NCBI Taxonomy" id="82367"/>
    <lineage>
        <taxon>Bacteria</taxon>
        <taxon>Pseudomonadati</taxon>
        <taxon>Pseudomonadota</taxon>
        <taxon>Alphaproteobacteria</taxon>
        <taxon>Rhodobacterales</taxon>
        <taxon>Paracoccaceae</taxon>
        <taxon>Paracoccus</taxon>
    </lineage>
</organism>
<name>A0A7H9BUK4_PARPN</name>
<proteinExistence type="predicted"/>
<dbReference type="EMBL" id="CP058690">
    <property type="protein sequence ID" value="QLH15027.1"/>
    <property type="molecule type" value="Genomic_DNA"/>
</dbReference>
<sequence>MGKHEPAFAPRLLPAPEAAHYLGISETKLRSLGLPRRMLGGKRLYDRLALDEYASGLPIEGEDVEGVNTCDEILRAMR</sequence>
<dbReference type="Proteomes" id="UP000509322">
    <property type="component" value="Chromosome 2"/>
</dbReference>
<dbReference type="RefSeq" id="WP_028710607.1">
    <property type="nucleotide sequence ID" value="NZ_CP058690.1"/>
</dbReference>
<evidence type="ECO:0000313" key="2">
    <source>
        <dbReference type="Proteomes" id="UP000509322"/>
    </source>
</evidence>
<protein>
    <submittedName>
        <fullName evidence="1">Helix-turn-helix domain-containing protein</fullName>
    </submittedName>
</protein>
<evidence type="ECO:0000313" key="1">
    <source>
        <dbReference type="EMBL" id="QLH15027.1"/>
    </source>
</evidence>
<reference evidence="1 2" key="1">
    <citation type="submission" date="2020-07" db="EMBL/GenBank/DDBJ databases">
        <title>The complete genome of Paracoccus pantotrophus ACCC 10489.</title>
        <authorList>
            <person name="Si Y."/>
        </authorList>
    </citation>
    <scope>NUCLEOTIDE SEQUENCE [LARGE SCALE GENOMIC DNA]</scope>
    <source>
        <strain evidence="1 2">ACCC10489</strain>
    </source>
</reference>
<accession>A0A7H9BUK4</accession>